<evidence type="ECO:0000256" key="1">
    <source>
        <dbReference type="SAM" id="MobiDB-lite"/>
    </source>
</evidence>
<dbReference type="OrthoDB" id="2579248at2759"/>
<dbReference type="PANTHER" id="PTHR36848">
    <property type="entry name" value="DNA-BINDING PROTEIN (PUTATIVE SECRETED PROTEIN)-RELATED"/>
    <property type="match status" value="1"/>
</dbReference>
<gene>
    <name evidence="2" type="ORF">NA56DRAFT_679896</name>
</gene>
<keyword evidence="3" id="KW-1185">Reference proteome</keyword>
<proteinExistence type="predicted"/>
<name>A0A2J6Q2H7_9HELO</name>
<dbReference type="AlphaFoldDB" id="A0A2J6Q2H7"/>
<sequence length="1078" mass="121072">MSLKSNSGNPLAYPKSRSEYDPQLFLKPPAEYRGAPLWAWNTKLGRNLLLRQIDHMEEMGMGGFHMHVRVGLDTEYLGNEFMDHVRACVEYAKDKNMLACLYDDDRWPSGAAGGLVTKGHPEFQYQHILLTRVPYGSGETSEPPAFMGFGARSELGKLLACYDIQLNATGALIPAKRLKDNDEPLLGSNVYYVYMEPNIPSPWFNGETYVDTLNFAAISRFIETTHEKYKSTIFEDFGQTVPSIFFDEPQFTHKTQLATGDSQSDIFLPWSQDLPLTFETAYGYEILDKLPEIVWNLPEDKPSLARYHFYDHVCERFISACMDQLANWCRGNGIALTGHIMEEPFLKTRTGSLGEAMRCYRSLDLPGVDLLCDQLEYKTVKQATSVARQNGSLLLLIPLIVTNWTFSFEGHKGCGDWQAAMGITFRLHHLTWMTMAGEAKRTCMEILSFYLLYDNGYQSPWYKEYSLIEDYFSRVNVALTLGKPLTRLAVIHPIESYWLCFGPVDGGNGEPDFREQCFRDLTHWLSHGLIDFDFISDSLFPQQTSLESISKTLRVGTCEYDAVFLPDHRTIRSTTLARLQKFAEGGGKVFVGGESPSLVDAVKPSKATSIDGSISVPWTKYTILNALNFLRDIRIETENSAGAQTLLYQIREDGHDRFVFICNTERKTAVSTTVFLKGYWDIEVMDAFTGDEWTLEATLVDSWTKFPYHFDGTSSVLLHLQPSSRSTGGRPQLAVSKAFGKTLGEIELESVQLSEPNVLLLDYAKFKIGNAEEWGPVEEVLRIENIVRGRLKLPLKLDNFAQAWTIPQDQRKPLSTVSLQFSIQSDISISGSSLTIEQAEDFKITCNGAPVPLEPSGWWVDESIKTISLTPLPAGTSVLELVYPFGLMSNLERIYFLGNFNVSLRGRETSLGSLNISSLRFGDYTRQGLPFYAGNITYHCRFDVPESKDQSRPEVAISLPHFVAPLLSLSVDGLPAGKIITKPRMLVLPPLDPGTHSLSITSFGNRENSFGNIHLPDEVTTWVGPNEFRTDRPGWWINEYNVKRIGVLTVPQVKGSGHSGPKVRNGSHSLQMLAGQGR</sequence>
<accession>A0A2J6Q2H7</accession>
<dbReference type="InterPro" id="IPR053161">
    <property type="entry name" value="Ulvan_degrading_GH"/>
</dbReference>
<evidence type="ECO:0000313" key="3">
    <source>
        <dbReference type="Proteomes" id="UP000235672"/>
    </source>
</evidence>
<dbReference type="PANTHER" id="PTHR36848:SF2">
    <property type="entry name" value="SECRETED PROTEIN"/>
    <property type="match status" value="1"/>
</dbReference>
<reference evidence="2 3" key="1">
    <citation type="submission" date="2016-05" db="EMBL/GenBank/DDBJ databases">
        <title>A degradative enzymes factory behind the ericoid mycorrhizal symbiosis.</title>
        <authorList>
            <consortium name="DOE Joint Genome Institute"/>
            <person name="Martino E."/>
            <person name="Morin E."/>
            <person name="Grelet G."/>
            <person name="Kuo A."/>
            <person name="Kohler A."/>
            <person name="Daghino S."/>
            <person name="Barry K."/>
            <person name="Choi C."/>
            <person name="Cichocki N."/>
            <person name="Clum A."/>
            <person name="Copeland A."/>
            <person name="Hainaut M."/>
            <person name="Haridas S."/>
            <person name="Labutti K."/>
            <person name="Lindquist E."/>
            <person name="Lipzen A."/>
            <person name="Khouja H.-R."/>
            <person name="Murat C."/>
            <person name="Ohm R."/>
            <person name="Olson A."/>
            <person name="Spatafora J."/>
            <person name="Veneault-Fourrey C."/>
            <person name="Henrissat B."/>
            <person name="Grigoriev I."/>
            <person name="Martin F."/>
            <person name="Perotto S."/>
        </authorList>
    </citation>
    <scope>NUCLEOTIDE SEQUENCE [LARGE SCALE GENOMIC DNA]</scope>
    <source>
        <strain evidence="2 3">UAMH 7357</strain>
    </source>
</reference>
<dbReference type="STRING" id="1745343.A0A2J6Q2H7"/>
<evidence type="ECO:0000313" key="2">
    <source>
        <dbReference type="EMBL" id="PMD20475.1"/>
    </source>
</evidence>
<dbReference type="CDD" id="cd03143">
    <property type="entry name" value="A4_beta-galactosidase_middle_domain"/>
    <property type="match status" value="1"/>
</dbReference>
<feature type="region of interest" description="Disordered" evidence="1">
    <location>
        <begin position="1053"/>
        <end position="1078"/>
    </location>
</feature>
<dbReference type="InterPro" id="IPR029062">
    <property type="entry name" value="Class_I_gatase-like"/>
</dbReference>
<organism evidence="2 3">
    <name type="scientific">Hyaloscypha hepaticicola</name>
    <dbReference type="NCBI Taxonomy" id="2082293"/>
    <lineage>
        <taxon>Eukaryota</taxon>
        <taxon>Fungi</taxon>
        <taxon>Dikarya</taxon>
        <taxon>Ascomycota</taxon>
        <taxon>Pezizomycotina</taxon>
        <taxon>Leotiomycetes</taxon>
        <taxon>Helotiales</taxon>
        <taxon>Hyaloscyphaceae</taxon>
        <taxon>Hyaloscypha</taxon>
    </lineage>
</organism>
<dbReference type="Gene3D" id="3.40.50.880">
    <property type="match status" value="1"/>
</dbReference>
<dbReference type="Proteomes" id="UP000235672">
    <property type="component" value="Unassembled WGS sequence"/>
</dbReference>
<dbReference type="EMBL" id="KZ613485">
    <property type="protein sequence ID" value="PMD20475.1"/>
    <property type="molecule type" value="Genomic_DNA"/>
</dbReference>
<protein>
    <recommendedName>
        <fullName evidence="4">Glycoside hydrolase family 2 protein</fullName>
    </recommendedName>
</protein>
<evidence type="ECO:0008006" key="4">
    <source>
        <dbReference type="Google" id="ProtNLM"/>
    </source>
</evidence>